<dbReference type="PANTHER" id="PTHR33495:SF2">
    <property type="entry name" value="ANTI-SIGMA FACTOR ANTAGONIST TM_1081-RELATED"/>
    <property type="match status" value="1"/>
</dbReference>
<dbReference type="InterPro" id="IPR014557">
    <property type="entry name" value="UCP029548_STAS-type"/>
</dbReference>
<accession>A0A562HZR6</accession>
<dbReference type="AlphaFoldDB" id="A0A562HZR6"/>
<dbReference type="RefSeq" id="WP_144572264.1">
    <property type="nucleotide sequence ID" value="NZ_VLKG01000010.1"/>
</dbReference>
<dbReference type="SUPFAM" id="SSF52091">
    <property type="entry name" value="SpoIIaa-like"/>
    <property type="match status" value="1"/>
</dbReference>
<protein>
    <submittedName>
        <fullName evidence="2">Anti-anti-sigma factor</fullName>
    </submittedName>
</protein>
<dbReference type="Proteomes" id="UP000319627">
    <property type="component" value="Unassembled WGS sequence"/>
</dbReference>
<dbReference type="InterPro" id="IPR002645">
    <property type="entry name" value="STAS_dom"/>
</dbReference>
<evidence type="ECO:0000313" key="3">
    <source>
        <dbReference type="Proteomes" id="UP000319627"/>
    </source>
</evidence>
<organism evidence="2 3">
    <name type="scientific">Azomonas agilis</name>
    <dbReference type="NCBI Taxonomy" id="116849"/>
    <lineage>
        <taxon>Bacteria</taxon>
        <taxon>Pseudomonadati</taxon>
        <taxon>Pseudomonadota</taxon>
        <taxon>Gammaproteobacteria</taxon>
        <taxon>Pseudomonadales</taxon>
        <taxon>Pseudomonadaceae</taxon>
        <taxon>Azomonas</taxon>
    </lineage>
</organism>
<keyword evidence="3" id="KW-1185">Reference proteome</keyword>
<name>A0A562HZR6_9GAMM</name>
<sequence>MSTGKIQFAEQNGVFVLKFTGEIRLTFCSALDAAIERMFMASSFSSVIVDLTEACSLDSTTLGLLAKLSILHRQKTKQLPTLVSTCPDVTRQVTSMGFEQVFNIVTQPLGSLSPLNELPMQQDSEAAIRAKVIEAHQILMSLNEPNRMAFRDLVSVLEREA</sequence>
<evidence type="ECO:0000313" key="2">
    <source>
        <dbReference type="EMBL" id="TWH64289.1"/>
    </source>
</evidence>
<dbReference type="Gene3D" id="3.30.750.24">
    <property type="entry name" value="STAS domain"/>
    <property type="match status" value="1"/>
</dbReference>
<dbReference type="PIRSF" id="PIRSF029548">
    <property type="entry name" value="UCP029548"/>
    <property type="match status" value="1"/>
</dbReference>
<dbReference type="InterPro" id="IPR036513">
    <property type="entry name" value="STAS_dom_sf"/>
</dbReference>
<dbReference type="CDD" id="cd07043">
    <property type="entry name" value="STAS_anti-anti-sigma_factors"/>
    <property type="match status" value="1"/>
</dbReference>
<gene>
    <name evidence="2" type="ORF">LX59_02492</name>
</gene>
<dbReference type="GO" id="GO:0043856">
    <property type="term" value="F:anti-sigma factor antagonist activity"/>
    <property type="evidence" value="ECO:0007669"/>
    <property type="project" value="TreeGrafter"/>
</dbReference>
<dbReference type="PANTHER" id="PTHR33495">
    <property type="entry name" value="ANTI-SIGMA FACTOR ANTAGONIST TM_1081-RELATED-RELATED"/>
    <property type="match status" value="1"/>
</dbReference>
<dbReference type="PROSITE" id="PS50801">
    <property type="entry name" value="STAS"/>
    <property type="match status" value="1"/>
</dbReference>
<proteinExistence type="predicted"/>
<dbReference type="EMBL" id="VLKG01000010">
    <property type="protein sequence ID" value="TWH64289.1"/>
    <property type="molecule type" value="Genomic_DNA"/>
</dbReference>
<evidence type="ECO:0000259" key="1">
    <source>
        <dbReference type="PROSITE" id="PS50801"/>
    </source>
</evidence>
<dbReference type="OrthoDB" id="8685730at2"/>
<feature type="domain" description="STAS" evidence="1">
    <location>
        <begin position="4"/>
        <end position="131"/>
    </location>
</feature>
<comment type="caution">
    <text evidence="2">The sequence shown here is derived from an EMBL/GenBank/DDBJ whole genome shotgun (WGS) entry which is preliminary data.</text>
</comment>
<dbReference type="NCBIfam" id="NF045506">
    <property type="entry name" value="antisigant_RssC_Pseudo"/>
    <property type="match status" value="1"/>
</dbReference>
<dbReference type="Pfam" id="PF01740">
    <property type="entry name" value="STAS"/>
    <property type="match status" value="1"/>
</dbReference>
<reference evidence="2 3" key="1">
    <citation type="submission" date="2019-07" db="EMBL/GenBank/DDBJ databases">
        <title>Genomic Encyclopedia of Type Strains, Phase I: the one thousand microbial genomes (KMG-I) project.</title>
        <authorList>
            <person name="Kyrpides N."/>
        </authorList>
    </citation>
    <scope>NUCLEOTIDE SEQUENCE [LARGE SCALE GENOMIC DNA]</scope>
    <source>
        <strain evidence="2 3">DSM 375</strain>
    </source>
</reference>